<name>A0A9E7ZY48_9HYPH</name>
<protein>
    <submittedName>
        <fullName evidence="1">DUF1330 domain-containing protein</fullName>
    </submittedName>
</protein>
<gene>
    <name evidence="1" type="ORF">NWE54_11910</name>
</gene>
<dbReference type="PANTHER" id="PTHR40257:SF1">
    <property type="entry name" value="DUF1330 DOMAIN-CONTAINING PROTEIN"/>
    <property type="match status" value="1"/>
</dbReference>
<proteinExistence type="predicted"/>
<evidence type="ECO:0000313" key="1">
    <source>
        <dbReference type="EMBL" id="UZF89436.1"/>
    </source>
</evidence>
<dbReference type="Gene3D" id="3.30.70.100">
    <property type="match status" value="1"/>
</dbReference>
<dbReference type="EMBL" id="CP102774">
    <property type="protein sequence ID" value="UZF89436.1"/>
    <property type="molecule type" value="Genomic_DNA"/>
</dbReference>
<reference evidence="1" key="1">
    <citation type="submission" date="2022-08" db="EMBL/GenBank/DDBJ databases">
        <title>Complete Genome Sequences of 2 Bosea sp. soil isolates.</title>
        <authorList>
            <person name="Alvarez Arevalo M."/>
            <person name="Sterndorff E.B."/>
            <person name="Faurdal D."/>
            <person name="Joergensen T.S."/>
            <person name="Weber T."/>
        </authorList>
    </citation>
    <scope>NUCLEOTIDE SEQUENCE</scope>
    <source>
        <strain evidence="1">NBC_00436</strain>
    </source>
</reference>
<accession>A0A9E7ZY48</accession>
<dbReference type="InterPro" id="IPR011008">
    <property type="entry name" value="Dimeric_a/b-barrel"/>
</dbReference>
<organism evidence="1">
    <name type="scientific">Bosea sp. NBC_00436</name>
    <dbReference type="NCBI Taxonomy" id="2969620"/>
    <lineage>
        <taxon>Bacteria</taxon>
        <taxon>Pseudomonadati</taxon>
        <taxon>Pseudomonadota</taxon>
        <taxon>Alphaproteobacteria</taxon>
        <taxon>Hyphomicrobiales</taxon>
        <taxon>Boseaceae</taxon>
        <taxon>Bosea</taxon>
    </lineage>
</organism>
<dbReference type="PANTHER" id="PTHR40257">
    <property type="match status" value="1"/>
</dbReference>
<sequence length="147" mass="15889">MTAYLAPSWEAGRDLFRRNIVGEVVMLNLLRFRDIADYAATPELAPAEAISGAEAFDRYVAHTLPYLEASGGSLLFIGEGGPFFIGPENERWDRAMLVRQSSVQNFIAFASHEGYLAGYGHRLAAVEDSRLLPLVGMAPSAANGVAA</sequence>
<dbReference type="AlphaFoldDB" id="A0A9E7ZY48"/>
<dbReference type="SUPFAM" id="SSF54909">
    <property type="entry name" value="Dimeric alpha+beta barrel"/>
    <property type="match status" value="1"/>
</dbReference>